<dbReference type="Proteomes" id="UP000799537">
    <property type="component" value="Unassembled WGS sequence"/>
</dbReference>
<gene>
    <name evidence="5" type="ORF">M409DRAFT_17013</name>
</gene>
<dbReference type="EMBL" id="ML993580">
    <property type="protein sequence ID" value="KAF2173063.1"/>
    <property type="molecule type" value="Genomic_DNA"/>
</dbReference>
<dbReference type="SMART" id="SM00066">
    <property type="entry name" value="GAL4"/>
    <property type="match status" value="1"/>
</dbReference>
<evidence type="ECO:0000313" key="5">
    <source>
        <dbReference type="EMBL" id="KAF2173063.1"/>
    </source>
</evidence>
<dbReference type="CDD" id="cd12148">
    <property type="entry name" value="fungal_TF_MHR"/>
    <property type="match status" value="1"/>
</dbReference>
<name>A0A6A6D1W6_ZASCE</name>
<feature type="compositionally biased region" description="Low complexity" evidence="3">
    <location>
        <begin position="147"/>
        <end position="156"/>
    </location>
</feature>
<dbReference type="GeneID" id="54557135"/>
<evidence type="ECO:0000256" key="3">
    <source>
        <dbReference type="SAM" id="MobiDB-lite"/>
    </source>
</evidence>
<feature type="compositionally biased region" description="Polar residues" evidence="3">
    <location>
        <begin position="234"/>
        <end position="257"/>
    </location>
</feature>
<dbReference type="RefSeq" id="XP_033673952.1">
    <property type="nucleotide sequence ID" value="XM_033803863.1"/>
</dbReference>
<feature type="region of interest" description="Disordered" evidence="3">
    <location>
        <begin position="111"/>
        <end position="257"/>
    </location>
</feature>
<evidence type="ECO:0000256" key="2">
    <source>
        <dbReference type="ARBA" id="ARBA00023242"/>
    </source>
</evidence>
<dbReference type="SUPFAM" id="SSF57701">
    <property type="entry name" value="Zn2/Cys6 DNA-binding domain"/>
    <property type="match status" value="1"/>
</dbReference>
<keyword evidence="6" id="KW-1185">Reference proteome</keyword>
<evidence type="ECO:0000256" key="1">
    <source>
        <dbReference type="ARBA" id="ARBA00004123"/>
    </source>
</evidence>
<feature type="compositionally biased region" description="Polar residues" evidence="3">
    <location>
        <begin position="157"/>
        <end position="170"/>
    </location>
</feature>
<dbReference type="GO" id="GO:0000981">
    <property type="term" value="F:DNA-binding transcription factor activity, RNA polymerase II-specific"/>
    <property type="evidence" value="ECO:0007669"/>
    <property type="project" value="InterPro"/>
</dbReference>
<protein>
    <recommendedName>
        <fullName evidence="4">Zn(2)-C6 fungal-type domain-containing protein</fullName>
    </recommendedName>
</protein>
<proteinExistence type="predicted"/>
<dbReference type="InterPro" id="IPR021858">
    <property type="entry name" value="Fun_TF"/>
</dbReference>
<dbReference type="PROSITE" id="PS00463">
    <property type="entry name" value="ZN2_CY6_FUNGAL_1"/>
    <property type="match status" value="1"/>
</dbReference>
<organism evidence="5 6">
    <name type="scientific">Zasmidium cellare ATCC 36951</name>
    <dbReference type="NCBI Taxonomy" id="1080233"/>
    <lineage>
        <taxon>Eukaryota</taxon>
        <taxon>Fungi</taxon>
        <taxon>Dikarya</taxon>
        <taxon>Ascomycota</taxon>
        <taxon>Pezizomycotina</taxon>
        <taxon>Dothideomycetes</taxon>
        <taxon>Dothideomycetidae</taxon>
        <taxon>Mycosphaerellales</taxon>
        <taxon>Mycosphaerellaceae</taxon>
        <taxon>Zasmidium</taxon>
    </lineage>
</organism>
<dbReference type="InterPro" id="IPR036864">
    <property type="entry name" value="Zn2-C6_fun-type_DNA-bd_sf"/>
</dbReference>
<evidence type="ECO:0000313" key="6">
    <source>
        <dbReference type="Proteomes" id="UP000799537"/>
    </source>
</evidence>
<accession>A0A6A6D1W6</accession>
<dbReference type="AlphaFoldDB" id="A0A6A6D1W6"/>
<evidence type="ECO:0000259" key="4">
    <source>
        <dbReference type="PROSITE" id="PS50048"/>
    </source>
</evidence>
<dbReference type="CDD" id="cd00067">
    <property type="entry name" value="GAL4"/>
    <property type="match status" value="1"/>
</dbReference>
<comment type="subcellular location">
    <subcellularLocation>
        <location evidence="1">Nucleus</location>
    </subcellularLocation>
</comment>
<feature type="compositionally biased region" description="Polar residues" evidence="3">
    <location>
        <begin position="186"/>
        <end position="206"/>
    </location>
</feature>
<dbReference type="PANTHER" id="PTHR37534">
    <property type="entry name" value="TRANSCRIPTIONAL ACTIVATOR PROTEIN UGA3"/>
    <property type="match status" value="1"/>
</dbReference>
<dbReference type="GO" id="GO:0045944">
    <property type="term" value="P:positive regulation of transcription by RNA polymerase II"/>
    <property type="evidence" value="ECO:0007669"/>
    <property type="project" value="TreeGrafter"/>
</dbReference>
<dbReference type="GO" id="GO:0008270">
    <property type="term" value="F:zinc ion binding"/>
    <property type="evidence" value="ECO:0007669"/>
    <property type="project" value="InterPro"/>
</dbReference>
<dbReference type="Gene3D" id="4.10.240.10">
    <property type="entry name" value="Zn(2)-C6 fungal-type DNA-binding domain"/>
    <property type="match status" value="1"/>
</dbReference>
<keyword evidence="2" id="KW-0539">Nucleus</keyword>
<dbReference type="GO" id="GO:0000976">
    <property type="term" value="F:transcription cis-regulatory region binding"/>
    <property type="evidence" value="ECO:0007669"/>
    <property type="project" value="TreeGrafter"/>
</dbReference>
<feature type="domain" description="Zn(2)-C6 fungal-type" evidence="4">
    <location>
        <begin position="26"/>
        <end position="56"/>
    </location>
</feature>
<reference evidence="5" key="1">
    <citation type="journal article" date="2020" name="Stud. Mycol.">
        <title>101 Dothideomycetes genomes: a test case for predicting lifestyles and emergence of pathogens.</title>
        <authorList>
            <person name="Haridas S."/>
            <person name="Albert R."/>
            <person name="Binder M."/>
            <person name="Bloem J."/>
            <person name="Labutti K."/>
            <person name="Salamov A."/>
            <person name="Andreopoulos B."/>
            <person name="Baker S."/>
            <person name="Barry K."/>
            <person name="Bills G."/>
            <person name="Bluhm B."/>
            <person name="Cannon C."/>
            <person name="Castanera R."/>
            <person name="Culley D."/>
            <person name="Daum C."/>
            <person name="Ezra D."/>
            <person name="Gonzalez J."/>
            <person name="Henrissat B."/>
            <person name="Kuo A."/>
            <person name="Liang C."/>
            <person name="Lipzen A."/>
            <person name="Lutzoni F."/>
            <person name="Magnuson J."/>
            <person name="Mondo S."/>
            <person name="Nolan M."/>
            <person name="Ohm R."/>
            <person name="Pangilinan J."/>
            <person name="Park H.-J."/>
            <person name="Ramirez L."/>
            <person name="Alfaro M."/>
            <person name="Sun H."/>
            <person name="Tritt A."/>
            <person name="Yoshinaga Y."/>
            <person name="Zwiers L.-H."/>
            <person name="Turgeon B."/>
            <person name="Goodwin S."/>
            <person name="Spatafora J."/>
            <person name="Crous P."/>
            <person name="Grigoriev I."/>
        </authorList>
    </citation>
    <scope>NUCLEOTIDE SEQUENCE</scope>
    <source>
        <strain evidence="5">ATCC 36951</strain>
    </source>
</reference>
<dbReference type="Pfam" id="PF00172">
    <property type="entry name" value="Zn_clus"/>
    <property type="match status" value="1"/>
</dbReference>
<dbReference type="PROSITE" id="PS50048">
    <property type="entry name" value="ZN2_CY6_FUNGAL_2"/>
    <property type="match status" value="1"/>
</dbReference>
<dbReference type="OrthoDB" id="407832at2759"/>
<dbReference type="InterPro" id="IPR001138">
    <property type="entry name" value="Zn2Cys6_DnaBD"/>
</dbReference>
<dbReference type="GO" id="GO:0005634">
    <property type="term" value="C:nucleus"/>
    <property type="evidence" value="ECO:0007669"/>
    <property type="project" value="UniProtKB-SubCell"/>
</dbReference>
<dbReference type="PANTHER" id="PTHR37534:SF2">
    <property type="entry name" value="N-ACETYLTRANSFERASE DOMAIN-CONTAINING PROTEIN"/>
    <property type="match status" value="1"/>
</dbReference>
<sequence length="681" mass="76080">MSPGKSGSETVTTATATAQTQRTKTGCQNCRQRHLKCDERRPACARCEKSGIECVRGYNIRFRHGANPSVANLKDSGLAKTEYDFSNKQTWVKIAKNLTFLDETPELVNIYDHNPDEDNPYPTPCRWPDNAPSIQQPSKQRSRKESTSQATQEQSSLPSDSPATTSQQFPVLQRPEAPQYPWPESEVTSQPQTSPEKHSYPSQSPADSHPYSDRIPSATSPAGQSLPKRRRLTFESSYQSSATSGSPGNLLAQSPADSWHTGWTPSATIDNVASNSEIDLSSFPGLETTVSQSLSRIYLETPIWPLKDKEEANLLRYFVETLSRNFDLTDPLQHFRSVVPQRAAICPTLMNAIFALSARHLSRIGQYDPLISNKYHQECLKHLIPMLDDTAAILDENLLASTIILRHLEEFEVPISGQQPADQHSHLLGAQAFIAAQERAAVTGGLRQAAFWVGLRQEVYVAFVNQRPVLPALEHCNVDRSFEAAEDHIWACRMVVLCADVIRYCFSESQDSQAQSLATYRYLVEQVQQWHDSKPASFTPIFHSDPTDAEVFPEIWYASDTHATGIQHYHLSQILLTSHNPSIPRLGPGRTAALRKTDAQIRHHVRVLCGMSLSNPGNAPAFTYASMAASMAGERFVERREQEALLYVLDQCDQMHAWPTGVAIANLKAAWGWEERENFVV</sequence>
<dbReference type="Pfam" id="PF11951">
    <property type="entry name" value="Fungal_trans_2"/>
    <property type="match status" value="1"/>
</dbReference>